<dbReference type="GO" id="GO:0070072">
    <property type="term" value="P:vacuolar proton-transporting V-type ATPase complex assembly"/>
    <property type="evidence" value="ECO:0007669"/>
    <property type="project" value="InterPro"/>
</dbReference>
<dbReference type="PANTHER" id="PTHR31394">
    <property type="entry name" value="TRANSMEMBRANE PROTEIN 199"/>
    <property type="match status" value="1"/>
</dbReference>
<accession>A0AAE8N871</accession>
<dbReference type="Pfam" id="PF11712">
    <property type="entry name" value="Vma12"/>
    <property type="match status" value="1"/>
</dbReference>
<evidence type="ECO:0000256" key="1">
    <source>
        <dbReference type="ARBA" id="ARBA00004477"/>
    </source>
</evidence>
<keyword evidence="9" id="KW-1185">Reference proteome</keyword>
<dbReference type="InterPro" id="IPR021013">
    <property type="entry name" value="ATPase_Vma12"/>
</dbReference>
<feature type="compositionally biased region" description="Acidic residues" evidence="6">
    <location>
        <begin position="277"/>
        <end position="290"/>
    </location>
</feature>
<keyword evidence="2 7" id="KW-0812">Transmembrane</keyword>
<evidence type="ECO:0000256" key="4">
    <source>
        <dbReference type="ARBA" id="ARBA00022989"/>
    </source>
</evidence>
<sequence>MVLLTMTPSIVEGLEILGESASAEHAKAKITETESTETKSTEAETPDTTNAKTNVDEPSLDAPAPGKPISHGQILDLWKALKDQKRTAYTLEKLLEGARVHIPPPPPKPESAKTPEFKALMARLRREEEARAYDRMLNPPQPLPFPTSQPSFSSAAHPSSFDPFAAVHKPADPADVAADDNVAAIAKELNQQLMLVLNILLSVFGTAAAVWFAARWWSVTARLLLSLAAAIVVAIADVVIVSGFASKVARGRDKSKKEVEVREVVNTWVVGGKGEAEEGEEEVGGGVEEETGTKATGLSTEENANLRRRNRPPS</sequence>
<feature type="region of interest" description="Disordered" evidence="6">
    <location>
        <begin position="23"/>
        <end position="68"/>
    </location>
</feature>
<protein>
    <submittedName>
        <fullName evidence="8">Uncharacterized protein</fullName>
    </submittedName>
</protein>
<keyword evidence="4 7" id="KW-1133">Transmembrane helix</keyword>
<evidence type="ECO:0000256" key="7">
    <source>
        <dbReference type="SAM" id="Phobius"/>
    </source>
</evidence>
<keyword evidence="5 7" id="KW-0472">Membrane</keyword>
<evidence type="ECO:0000256" key="5">
    <source>
        <dbReference type="ARBA" id="ARBA00023136"/>
    </source>
</evidence>
<dbReference type="AlphaFoldDB" id="A0AAE8N871"/>
<proteinExistence type="predicted"/>
<dbReference type="Proteomes" id="UP001187682">
    <property type="component" value="Unassembled WGS sequence"/>
</dbReference>
<comment type="caution">
    <text evidence="8">The sequence shown here is derived from an EMBL/GenBank/DDBJ whole genome shotgun (WGS) entry which is preliminary data.</text>
</comment>
<evidence type="ECO:0000313" key="9">
    <source>
        <dbReference type="Proteomes" id="UP001187682"/>
    </source>
</evidence>
<reference evidence="8" key="1">
    <citation type="submission" date="2018-03" db="EMBL/GenBank/DDBJ databases">
        <authorList>
            <person name="Guldener U."/>
        </authorList>
    </citation>
    <scope>NUCLEOTIDE SEQUENCE</scope>
</reference>
<evidence type="ECO:0000313" key="8">
    <source>
        <dbReference type="EMBL" id="SPO07614.1"/>
    </source>
</evidence>
<organism evidence="8 9">
    <name type="scientific">Cephalotrichum gorgonifer</name>
    <dbReference type="NCBI Taxonomy" id="2041049"/>
    <lineage>
        <taxon>Eukaryota</taxon>
        <taxon>Fungi</taxon>
        <taxon>Dikarya</taxon>
        <taxon>Ascomycota</taxon>
        <taxon>Pezizomycotina</taxon>
        <taxon>Sordariomycetes</taxon>
        <taxon>Hypocreomycetidae</taxon>
        <taxon>Microascales</taxon>
        <taxon>Microascaceae</taxon>
        <taxon>Cephalotrichum</taxon>
    </lineage>
</organism>
<dbReference type="PANTHER" id="PTHR31394:SF1">
    <property type="entry name" value="TRANSMEMBRANE PROTEIN 199"/>
    <property type="match status" value="1"/>
</dbReference>
<evidence type="ECO:0000256" key="2">
    <source>
        <dbReference type="ARBA" id="ARBA00022692"/>
    </source>
</evidence>
<feature type="transmembrane region" description="Helical" evidence="7">
    <location>
        <begin position="223"/>
        <end position="246"/>
    </location>
</feature>
<feature type="transmembrane region" description="Helical" evidence="7">
    <location>
        <begin position="195"/>
        <end position="217"/>
    </location>
</feature>
<feature type="region of interest" description="Disordered" evidence="6">
    <location>
        <begin position="272"/>
        <end position="314"/>
    </location>
</feature>
<feature type="compositionally biased region" description="Basic and acidic residues" evidence="6">
    <location>
        <begin position="23"/>
        <end position="42"/>
    </location>
</feature>
<dbReference type="GO" id="GO:0005789">
    <property type="term" value="C:endoplasmic reticulum membrane"/>
    <property type="evidence" value="ECO:0007669"/>
    <property type="project" value="UniProtKB-SubCell"/>
</dbReference>
<keyword evidence="3" id="KW-0256">Endoplasmic reticulum</keyword>
<evidence type="ECO:0000256" key="6">
    <source>
        <dbReference type="SAM" id="MobiDB-lite"/>
    </source>
</evidence>
<dbReference type="EMBL" id="ONZQ02000022">
    <property type="protein sequence ID" value="SPO07614.1"/>
    <property type="molecule type" value="Genomic_DNA"/>
</dbReference>
<gene>
    <name evidence="8" type="ORF">DNG_10309</name>
</gene>
<comment type="subcellular location">
    <subcellularLocation>
        <location evidence="1">Endoplasmic reticulum membrane</location>
        <topology evidence="1">Multi-pass membrane protein</topology>
    </subcellularLocation>
</comment>
<name>A0AAE8N871_9PEZI</name>
<evidence type="ECO:0000256" key="3">
    <source>
        <dbReference type="ARBA" id="ARBA00022824"/>
    </source>
</evidence>